<keyword evidence="2" id="KW-1185">Reference proteome</keyword>
<dbReference type="Proteomes" id="UP000499080">
    <property type="component" value="Unassembled WGS sequence"/>
</dbReference>
<dbReference type="EMBL" id="BGPR01006044">
    <property type="protein sequence ID" value="GBN15617.1"/>
    <property type="molecule type" value="Genomic_DNA"/>
</dbReference>
<organism evidence="1 2">
    <name type="scientific">Araneus ventricosus</name>
    <name type="common">Orbweaver spider</name>
    <name type="synonym">Epeira ventricosa</name>
    <dbReference type="NCBI Taxonomy" id="182803"/>
    <lineage>
        <taxon>Eukaryota</taxon>
        <taxon>Metazoa</taxon>
        <taxon>Ecdysozoa</taxon>
        <taxon>Arthropoda</taxon>
        <taxon>Chelicerata</taxon>
        <taxon>Arachnida</taxon>
        <taxon>Araneae</taxon>
        <taxon>Araneomorphae</taxon>
        <taxon>Entelegynae</taxon>
        <taxon>Araneoidea</taxon>
        <taxon>Araneidae</taxon>
        <taxon>Araneus</taxon>
    </lineage>
</organism>
<accession>A0A4Y2LQI1</accession>
<evidence type="ECO:0000313" key="1">
    <source>
        <dbReference type="EMBL" id="GBN15617.1"/>
    </source>
</evidence>
<proteinExistence type="predicted"/>
<protein>
    <submittedName>
        <fullName evidence="1">Uncharacterized protein</fullName>
    </submittedName>
</protein>
<dbReference type="AlphaFoldDB" id="A0A4Y2LQI1"/>
<feature type="non-terminal residue" evidence="1">
    <location>
        <position position="1"/>
    </location>
</feature>
<sequence length="82" mass="9324">KRGAVWKILKNRLSGFSANGFLGYGGLVTETRLRDRRIMGSRPDNTEDPNFKISRRETNLFTFQGSKSVERGVPTQEGIFFI</sequence>
<comment type="caution">
    <text evidence="1">The sequence shown here is derived from an EMBL/GenBank/DDBJ whole genome shotgun (WGS) entry which is preliminary data.</text>
</comment>
<evidence type="ECO:0000313" key="2">
    <source>
        <dbReference type="Proteomes" id="UP000499080"/>
    </source>
</evidence>
<name>A0A4Y2LQI1_ARAVE</name>
<reference evidence="1 2" key="1">
    <citation type="journal article" date="2019" name="Sci. Rep.">
        <title>Orb-weaving spider Araneus ventricosus genome elucidates the spidroin gene catalogue.</title>
        <authorList>
            <person name="Kono N."/>
            <person name="Nakamura H."/>
            <person name="Ohtoshi R."/>
            <person name="Moran D.A.P."/>
            <person name="Shinohara A."/>
            <person name="Yoshida Y."/>
            <person name="Fujiwara M."/>
            <person name="Mori M."/>
            <person name="Tomita M."/>
            <person name="Arakawa K."/>
        </authorList>
    </citation>
    <scope>NUCLEOTIDE SEQUENCE [LARGE SCALE GENOMIC DNA]</scope>
</reference>
<gene>
    <name evidence="1" type="ORF">AVEN_102094-2_1</name>
</gene>